<proteinExistence type="predicted"/>
<comment type="caution">
    <text evidence="1">The sequence shown here is derived from an EMBL/GenBank/DDBJ whole genome shotgun (WGS) entry which is preliminary data.</text>
</comment>
<dbReference type="PANTHER" id="PTHR14379">
    <property type="entry name" value="LIMKAIN B LKAP"/>
    <property type="match status" value="1"/>
</dbReference>
<sequence length="169" mass="19108">MYILNSINTNEMRDKKAKKEAETWVFWDLNSCPVPKDCDARLVGSSIESALKKAGHCEGHLTISAIGNLNYILQLNSHVLQALFSTGICLSHPSRLFSCKLCSADGEVFEDFNTHLKSRDHLERVSHITLASLYQLHEHKILFLSLPRVVQAEETSTQEEDGEARFQCF</sequence>
<dbReference type="PANTHER" id="PTHR14379:SF63">
    <property type="entry name" value="ENDONUCLEASE OR GLYCOSYL HYDROLASE"/>
    <property type="match status" value="1"/>
</dbReference>
<evidence type="ECO:0008006" key="3">
    <source>
        <dbReference type="Google" id="ProtNLM"/>
    </source>
</evidence>
<dbReference type="InterPro" id="IPR024768">
    <property type="entry name" value="Marf1"/>
</dbReference>
<dbReference type="Proteomes" id="UP000824890">
    <property type="component" value="Unassembled WGS sequence"/>
</dbReference>
<evidence type="ECO:0000313" key="2">
    <source>
        <dbReference type="Proteomes" id="UP000824890"/>
    </source>
</evidence>
<dbReference type="EMBL" id="JAGKQM010000011">
    <property type="protein sequence ID" value="KAH0903132.1"/>
    <property type="molecule type" value="Genomic_DNA"/>
</dbReference>
<protein>
    <recommendedName>
        <fullName evidence="3">NYN domain-containing protein</fullName>
    </recommendedName>
</protein>
<keyword evidence="2" id="KW-1185">Reference proteome</keyword>
<gene>
    <name evidence="1" type="ORF">HID58_042635</name>
</gene>
<reference evidence="1 2" key="1">
    <citation type="submission" date="2021-05" db="EMBL/GenBank/DDBJ databases">
        <title>Genome Assembly of Synthetic Allotetraploid Brassica napus Reveals Homoeologous Exchanges between Subgenomes.</title>
        <authorList>
            <person name="Davis J.T."/>
        </authorList>
    </citation>
    <scope>NUCLEOTIDE SEQUENCE [LARGE SCALE GENOMIC DNA]</scope>
    <source>
        <strain evidence="2">cv. Da-Ae</strain>
        <tissue evidence="1">Seedling</tissue>
    </source>
</reference>
<organism evidence="1 2">
    <name type="scientific">Brassica napus</name>
    <name type="common">Rape</name>
    <dbReference type="NCBI Taxonomy" id="3708"/>
    <lineage>
        <taxon>Eukaryota</taxon>
        <taxon>Viridiplantae</taxon>
        <taxon>Streptophyta</taxon>
        <taxon>Embryophyta</taxon>
        <taxon>Tracheophyta</taxon>
        <taxon>Spermatophyta</taxon>
        <taxon>Magnoliopsida</taxon>
        <taxon>eudicotyledons</taxon>
        <taxon>Gunneridae</taxon>
        <taxon>Pentapetalae</taxon>
        <taxon>rosids</taxon>
        <taxon>malvids</taxon>
        <taxon>Brassicales</taxon>
        <taxon>Brassicaceae</taxon>
        <taxon>Brassiceae</taxon>
        <taxon>Brassica</taxon>
    </lineage>
</organism>
<evidence type="ECO:0000313" key="1">
    <source>
        <dbReference type="EMBL" id="KAH0903132.1"/>
    </source>
</evidence>
<dbReference type="CDD" id="cd10910">
    <property type="entry name" value="PIN_limkain_b1_N_like"/>
    <property type="match status" value="1"/>
</dbReference>
<accession>A0ABQ8BE97</accession>
<name>A0ABQ8BE97_BRANA</name>